<dbReference type="Gene3D" id="1.20.1730.10">
    <property type="entry name" value="Sodium/glucose cotransporter"/>
    <property type="match status" value="1"/>
</dbReference>
<feature type="transmembrane region" description="Helical" evidence="12">
    <location>
        <begin position="6"/>
        <end position="26"/>
    </location>
</feature>
<dbReference type="EMBL" id="MDTQ01000001">
    <property type="protein sequence ID" value="ODC02749.1"/>
    <property type="molecule type" value="Genomic_DNA"/>
</dbReference>
<evidence type="ECO:0000313" key="13">
    <source>
        <dbReference type="EMBL" id="ODC02749.1"/>
    </source>
</evidence>
<dbReference type="Pfam" id="PF00474">
    <property type="entry name" value="SSF"/>
    <property type="match status" value="1"/>
</dbReference>
<protein>
    <submittedName>
        <fullName evidence="13">Transporter</fullName>
    </submittedName>
</protein>
<keyword evidence="5 12" id="KW-0812">Transmembrane</keyword>
<name>A0A1E2V6X0_9GAMM</name>
<organism evidence="13 14">
    <name type="scientific">Terasakiispira papahanaumokuakeensis</name>
    <dbReference type="NCBI Taxonomy" id="197479"/>
    <lineage>
        <taxon>Bacteria</taxon>
        <taxon>Pseudomonadati</taxon>
        <taxon>Pseudomonadota</taxon>
        <taxon>Gammaproteobacteria</taxon>
        <taxon>Oceanospirillales</taxon>
        <taxon>Terasakiispira</taxon>
    </lineage>
</organism>
<feature type="transmembrane region" description="Helical" evidence="12">
    <location>
        <begin position="531"/>
        <end position="549"/>
    </location>
</feature>
<dbReference type="InterPro" id="IPR001734">
    <property type="entry name" value="Na/solute_symporter"/>
</dbReference>
<evidence type="ECO:0000256" key="12">
    <source>
        <dbReference type="SAM" id="Phobius"/>
    </source>
</evidence>
<sequence length="603" mass="66842">MSVDIWVIFIYLLFLVVIGWVFKNFNDNTSDYFRGGGNMLWWLVGSTAFMTQFSAWTFTGAASKAYSSGFAIVFLFMANAVGYLLNYLYFAPRFRQLRVVTAAESLKMRYGKPSEQTFIWFSMFDGLVSAATWLNALAVIASAVFGVSLETIIVLTGVVVVAMSVTGGAWAVVASDYVQMLIIMAVTFVCFFVAWDNTDSLSTIVSSYDGEFMTGSGYGYAWLFGFWVFMLIIKQIFMMNNTLNGYRYMCAKDSKNARFGALFTLCLALIGPVIWFFPSWYMHANDPGFINDFAMLGAKANEAVFVGFVKDYMPAGMLGLLMAAMFAASMSSMDSGLNRNAGFFVRNFYLSVINPNASEEQMLRISRFVTLGFGVLIVGIGLFINSLKSMSLFDILLTASALITYPITIPALLGLVIRKTPDWSGWSTLIVGCMVSYGVGAWLSPEWVNSVMGIEVSAREWSDFRVAFGIGAHTVITGGFFLMTRFFYKEESHSQARLDERNEMWRRWSTPVDESEAGENTLSIDYGQKVILGRLILIGSIMVMGLSLLPNPDNGRLIMLLCGALLMIPAILMLVSARSSKRAMEAREQASSAGYQSESIQEG</sequence>
<accession>A0A1E2V6X0</accession>
<dbReference type="PANTHER" id="PTHR42985:SF40">
    <property type="entry name" value="LD47995P-RELATED"/>
    <property type="match status" value="1"/>
</dbReference>
<dbReference type="GO" id="GO:0015293">
    <property type="term" value="F:symporter activity"/>
    <property type="evidence" value="ECO:0007669"/>
    <property type="project" value="TreeGrafter"/>
</dbReference>
<keyword evidence="9 12" id="KW-0472">Membrane</keyword>
<evidence type="ECO:0000256" key="3">
    <source>
        <dbReference type="ARBA" id="ARBA00022448"/>
    </source>
</evidence>
<evidence type="ECO:0000313" key="14">
    <source>
        <dbReference type="Proteomes" id="UP000094291"/>
    </source>
</evidence>
<proteinExistence type="inferred from homology"/>
<comment type="similarity">
    <text evidence="2 11">Belongs to the sodium:solute symporter (SSF) (TC 2.A.21) family.</text>
</comment>
<feature type="transmembrane region" description="Helical" evidence="12">
    <location>
        <begin position="423"/>
        <end position="444"/>
    </location>
</feature>
<evidence type="ECO:0000256" key="1">
    <source>
        <dbReference type="ARBA" id="ARBA00004651"/>
    </source>
</evidence>
<feature type="transmembrane region" description="Helical" evidence="12">
    <location>
        <begin position="368"/>
        <end position="387"/>
    </location>
</feature>
<comment type="caution">
    <text evidence="13">The sequence shown here is derived from an EMBL/GenBank/DDBJ whole genome shotgun (WGS) entry which is preliminary data.</text>
</comment>
<evidence type="ECO:0000256" key="2">
    <source>
        <dbReference type="ARBA" id="ARBA00006434"/>
    </source>
</evidence>
<keyword evidence="14" id="KW-1185">Reference proteome</keyword>
<dbReference type="RefSeq" id="WP_068997144.1">
    <property type="nucleotide sequence ID" value="NZ_MDTQ01000001.1"/>
</dbReference>
<dbReference type="Proteomes" id="UP000094291">
    <property type="component" value="Unassembled WGS sequence"/>
</dbReference>
<feature type="transmembrane region" description="Helical" evidence="12">
    <location>
        <begin position="393"/>
        <end position="416"/>
    </location>
</feature>
<feature type="transmembrane region" description="Helical" evidence="12">
    <location>
        <begin position="70"/>
        <end position="90"/>
    </location>
</feature>
<keyword evidence="8" id="KW-0406">Ion transport</keyword>
<evidence type="ECO:0000256" key="8">
    <source>
        <dbReference type="ARBA" id="ARBA00023065"/>
    </source>
</evidence>
<dbReference type="OrthoDB" id="9803348at2"/>
<feature type="transmembrane region" description="Helical" evidence="12">
    <location>
        <begin position="312"/>
        <end position="330"/>
    </location>
</feature>
<comment type="subcellular location">
    <subcellularLocation>
        <location evidence="1">Cell membrane</location>
        <topology evidence="1">Multi-pass membrane protein</topology>
    </subcellularLocation>
</comment>
<evidence type="ECO:0000256" key="7">
    <source>
        <dbReference type="ARBA" id="ARBA00023053"/>
    </source>
</evidence>
<keyword evidence="4" id="KW-1003">Cell membrane</keyword>
<dbReference type="PANTHER" id="PTHR42985">
    <property type="entry name" value="SODIUM-COUPLED MONOCARBOXYLATE TRANSPORTER"/>
    <property type="match status" value="1"/>
</dbReference>
<dbReference type="AlphaFoldDB" id="A0A1E2V6X0"/>
<dbReference type="STRING" id="197479.BFW38_03490"/>
<dbReference type="InterPro" id="IPR038377">
    <property type="entry name" value="Na/Glc_symporter_sf"/>
</dbReference>
<dbReference type="GO" id="GO:0006814">
    <property type="term" value="P:sodium ion transport"/>
    <property type="evidence" value="ECO:0007669"/>
    <property type="project" value="UniProtKB-KW"/>
</dbReference>
<evidence type="ECO:0000256" key="5">
    <source>
        <dbReference type="ARBA" id="ARBA00022692"/>
    </source>
</evidence>
<evidence type="ECO:0000256" key="10">
    <source>
        <dbReference type="ARBA" id="ARBA00023201"/>
    </source>
</evidence>
<feature type="transmembrane region" description="Helical" evidence="12">
    <location>
        <begin position="38"/>
        <end position="58"/>
    </location>
</feature>
<feature type="transmembrane region" description="Helical" evidence="12">
    <location>
        <begin position="218"/>
        <end position="238"/>
    </location>
</feature>
<evidence type="ECO:0000256" key="9">
    <source>
        <dbReference type="ARBA" id="ARBA00023136"/>
    </source>
</evidence>
<feature type="transmembrane region" description="Helical" evidence="12">
    <location>
        <begin position="151"/>
        <end position="173"/>
    </location>
</feature>
<dbReference type="GO" id="GO:0005886">
    <property type="term" value="C:plasma membrane"/>
    <property type="evidence" value="ECO:0007669"/>
    <property type="project" value="UniProtKB-SubCell"/>
</dbReference>
<evidence type="ECO:0000256" key="6">
    <source>
        <dbReference type="ARBA" id="ARBA00022989"/>
    </source>
</evidence>
<feature type="transmembrane region" description="Helical" evidence="12">
    <location>
        <begin position="180"/>
        <end position="198"/>
    </location>
</feature>
<reference evidence="13 14" key="1">
    <citation type="submission" date="2016-08" db="EMBL/GenBank/DDBJ databases">
        <authorList>
            <person name="Seilhamer J.J."/>
        </authorList>
    </citation>
    <scope>NUCLEOTIDE SEQUENCE [LARGE SCALE GENOMIC DNA]</scope>
    <source>
        <strain evidence="13 14">PH27A</strain>
    </source>
</reference>
<feature type="transmembrane region" description="Helical" evidence="12">
    <location>
        <begin position="118"/>
        <end position="145"/>
    </location>
</feature>
<feature type="transmembrane region" description="Helical" evidence="12">
    <location>
        <begin position="259"/>
        <end position="277"/>
    </location>
</feature>
<keyword evidence="10" id="KW-0739">Sodium transport</keyword>
<dbReference type="InterPro" id="IPR051163">
    <property type="entry name" value="Sodium:Solute_Symporter_SSF"/>
</dbReference>
<evidence type="ECO:0000256" key="11">
    <source>
        <dbReference type="RuleBase" id="RU362091"/>
    </source>
</evidence>
<gene>
    <name evidence="13" type="ORF">BFW38_03490</name>
</gene>
<feature type="transmembrane region" description="Helical" evidence="12">
    <location>
        <begin position="464"/>
        <end position="488"/>
    </location>
</feature>
<keyword evidence="7" id="KW-0915">Sodium</keyword>
<keyword evidence="3" id="KW-0813">Transport</keyword>
<feature type="transmembrane region" description="Helical" evidence="12">
    <location>
        <begin position="555"/>
        <end position="577"/>
    </location>
</feature>
<keyword evidence="6 12" id="KW-1133">Transmembrane helix</keyword>
<dbReference type="PROSITE" id="PS50283">
    <property type="entry name" value="NA_SOLUT_SYMP_3"/>
    <property type="match status" value="1"/>
</dbReference>
<evidence type="ECO:0000256" key="4">
    <source>
        <dbReference type="ARBA" id="ARBA00022475"/>
    </source>
</evidence>